<gene>
    <name evidence="2" type="ORF">TTAC_LOCUS11330</name>
</gene>
<feature type="region of interest" description="Disordered" evidence="1">
    <location>
        <begin position="1"/>
        <end position="29"/>
    </location>
</feature>
<dbReference type="Proteomes" id="UP000274429">
    <property type="component" value="Unassembled WGS sequence"/>
</dbReference>
<evidence type="ECO:0000256" key="1">
    <source>
        <dbReference type="SAM" id="MobiDB-lite"/>
    </source>
</evidence>
<name>A0A3P7FJE3_HYDTA</name>
<evidence type="ECO:0000313" key="3">
    <source>
        <dbReference type="Proteomes" id="UP000274429"/>
    </source>
</evidence>
<organism evidence="2 3">
    <name type="scientific">Hydatigena taeniaeformis</name>
    <name type="common">Feline tapeworm</name>
    <name type="synonym">Taenia taeniaeformis</name>
    <dbReference type="NCBI Taxonomy" id="6205"/>
    <lineage>
        <taxon>Eukaryota</taxon>
        <taxon>Metazoa</taxon>
        <taxon>Spiralia</taxon>
        <taxon>Lophotrochozoa</taxon>
        <taxon>Platyhelminthes</taxon>
        <taxon>Cestoda</taxon>
        <taxon>Eucestoda</taxon>
        <taxon>Cyclophyllidea</taxon>
        <taxon>Taeniidae</taxon>
        <taxon>Hydatigera</taxon>
    </lineage>
</organism>
<protein>
    <submittedName>
        <fullName evidence="2">Uncharacterized protein</fullName>
    </submittedName>
</protein>
<proteinExistence type="predicted"/>
<reference evidence="2 3" key="1">
    <citation type="submission" date="2018-11" db="EMBL/GenBank/DDBJ databases">
        <authorList>
            <consortium name="Pathogen Informatics"/>
        </authorList>
    </citation>
    <scope>NUCLEOTIDE SEQUENCE [LARGE SCALE GENOMIC DNA]</scope>
</reference>
<evidence type="ECO:0000313" key="2">
    <source>
        <dbReference type="EMBL" id="VDM36310.1"/>
    </source>
</evidence>
<dbReference type="EMBL" id="UYWX01023675">
    <property type="protein sequence ID" value="VDM36310.1"/>
    <property type="molecule type" value="Genomic_DNA"/>
</dbReference>
<accession>A0A3P7FJE3</accession>
<dbReference type="AlphaFoldDB" id="A0A3P7FJE3"/>
<sequence>MEDFRGSGGPPEVKIKPPLPSSSSTSTSVQSVEAGLCVEGLLGTDSNGSRTFRLYPSLDYY</sequence>
<keyword evidence="3" id="KW-1185">Reference proteome</keyword>